<evidence type="ECO:0000313" key="2">
    <source>
        <dbReference type="Proteomes" id="UP001420932"/>
    </source>
</evidence>
<reference evidence="1 2" key="1">
    <citation type="submission" date="2024-01" db="EMBL/GenBank/DDBJ databases">
        <title>Genome assemblies of Stephania.</title>
        <authorList>
            <person name="Yang L."/>
        </authorList>
    </citation>
    <scope>NUCLEOTIDE SEQUENCE [LARGE SCALE GENOMIC DNA]</scope>
    <source>
        <strain evidence="1">YNDBR</strain>
        <tissue evidence="1">Leaf</tissue>
    </source>
</reference>
<keyword evidence="2" id="KW-1185">Reference proteome</keyword>
<protein>
    <submittedName>
        <fullName evidence="1">Uncharacterized protein</fullName>
    </submittedName>
</protein>
<proteinExistence type="predicted"/>
<dbReference type="AlphaFoldDB" id="A0AAP0L060"/>
<accession>A0AAP0L060</accession>
<dbReference type="EMBL" id="JBBNAF010000003">
    <property type="protein sequence ID" value="KAK9161059.1"/>
    <property type="molecule type" value="Genomic_DNA"/>
</dbReference>
<name>A0AAP0L060_9MAGN</name>
<comment type="caution">
    <text evidence="1">The sequence shown here is derived from an EMBL/GenBank/DDBJ whole genome shotgun (WGS) entry which is preliminary data.</text>
</comment>
<sequence length="96" mass="11296">MHYEFRNTRHRDNGMVNLGEVEVPKVNHFGYLGSIIQNDSNIENDVTHRIQAGWKKWRSATWVICDRNVPNKLKGKFYRIAIRPAMFYGSECWAVI</sequence>
<organism evidence="1 2">
    <name type="scientific">Stephania yunnanensis</name>
    <dbReference type="NCBI Taxonomy" id="152371"/>
    <lineage>
        <taxon>Eukaryota</taxon>
        <taxon>Viridiplantae</taxon>
        <taxon>Streptophyta</taxon>
        <taxon>Embryophyta</taxon>
        <taxon>Tracheophyta</taxon>
        <taxon>Spermatophyta</taxon>
        <taxon>Magnoliopsida</taxon>
        <taxon>Ranunculales</taxon>
        <taxon>Menispermaceae</taxon>
        <taxon>Menispermoideae</taxon>
        <taxon>Cissampelideae</taxon>
        <taxon>Stephania</taxon>
    </lineage>
</organism>
<dbReference type="PANTHER" id="PTHR46238:SF8">
    <property type="entry name" value="ENDONUCLEASE_EXONUCLEASE_PHOSPHATASE DOMAIN-CONTAINING PROTEIN"/>
    <property type="match status" value="1"/>
</dbReference>
<evidence type="ECO:0000313" key="1">
    <source>
        <dbReference type="EMBL" id="KAK9161059.1"/>
    </source>
</evidence>
<dbReference type="Proteomes" id="UP001420932">
    <property type="component" value="Unassembled WGS sequence"/>
</dbReference>
<dbReference type="PANTHER" id="PTHR46238">
    <property type="entry name" value="REVERSE TRANSCRIPTASE DOMAIN-CONTAINING PROTEIN"/>
    <property type="match status" value="1"/>
</dbReference>
<gene>
    <name evidence="1" type="ORF">Syun_007400</name>
</gene>